<protein>
    <submittedName>
        <fullName evidence="2">Uncharacterized small protein</fullName>
    </submittedName>
</protein>
<evidence type="ECO:0000313" key="3">
    <source>
        <dbReference type="Proteomes" id="UP000199120"/>
    </source>
</evidence>
<dbReference type="EMBL" id="FOAJ01000011">
    <property type="protein sequence ID" value="SEL68844.1"/>
    <property type="molecule type" value="Genomic_DNA"/>
</dbReference>
<name>A0A1H7SAT3_9BURK</name>
<dbReference type="AlphaFoldDB" id="A0A1H7SAT3"/>
<evidence type="ECO:0000256" key="1">
    <source>
        <dbReference type="SAM" id="MobiDB-lite"/>
    </source>
</evidence>
<reference evidence="3" key="1">
    <citation type="submission" date="2016-10" db="EMBL/GenBank/DDBJ databases">
        <authorList>
            <person name="Varghese N."/>
            <person name="Submissions S."/>
        </authorList>
    </citation>
    <scope>NUCLEOTIDE SEQUENCE [LARGE SCALE GENOMIC DNA]</scope>
    <source>
        <strain evidence="3">LMG 26416</strain>
    </source>
</reference>
<feature type="region of interest" description="Disordered" evidence="1">
    <location>
        <begin position="1"/>
        <end position="22"/>
    </location>
</feature>
<dbReference type="InterPro" id="IPR019226">
    <property type="entry name" value="DUF2158"/>
</dbReference>
<evidence type="ECO:0000313" key="2">
    <source>
        <dbReference type="EMBL" id="SEL68844.1"/>
    </source>
</evidence>
<dbReference type="STRING" id="416943.SAMN05445871_3413"/>
<dbReference type="OrthoDB" id="1264301at2"/>
<accession>A0A1H7SAT3</accession>
<sequence length="96" mass="10397">MLETTIDAAEKQHAAEAGPGDVVTLKSGGPRMTVMHAGPVGFAAGHWLICQWFDEHGELRQDMFAQDMVQIEPRSIPLGSVRARHSSAVFAPSERA</sequence>
<dbReference type="RefSeq" id="WP_090547216.1">
    <property type="nucleotide sequence ID" value="NZ_FNSR01000002.1"/>
</dbReference>
<dbReference type="Proteomes" id="UP000199120">
    <property type="component" value="Unassembled WGS sequence"/>
</dbReference>
<dbReference type="Pfam" id="PF09926">
    <property type="entry name" value="DUF2158"/>
    <property type="match status" value="1"/>
</dbReference>
<proteinExistence type="predicted"/>
<keyword evidence="3" id="KW-1185">Reference proteome</keyword>
<gene>
    <name evidence="2" type="ORF">SAMN05192542_111149</name>
</gene>
<organism evidence="2 3">
    <name type="scientific">Paraburkholderia caballeronis</name>
    <dbReference type="NCBI Taxonomy" id="416943"/>
    <lineage>
        <taxon>Bacteria</taxon>
        <taxon>Pseudomonadati</taxon>
        <taxon>Pseudomonadota</taxon>
        <taxon>Betaproteobacteria</taxon>
        <taxon>Burkholderiales</taxon>
        <taxon>Burkholderiaceae</taxon>
        <taxon>Paraburkholderia</taxon>
    </lineage>
</organism>